<reference evidence="3 4" key="1">
    <citation type="submission" date="2019-03" db="EMBL/GenBank/DDBJ databases">
        <title>Draft genome sequences of novel Actinobacteria.</title>
        <authorList>
            <person name="Sahin N."/>
            <person name="Ay H."/>
            <person name="Saygin H."/>
        </authorList>
    </citation>
    <scope>NUCLEOTIDE SEQUENCE [LARGE SCALE GENOMIC DNA]</scope>
    <source>
        <strain evidence="3 4">DSM 45347</strain>
    </source>
</reference>
<name>A0A4R4NRD3_9ACTN</name>
<comment type="caution">
    <text evidence="3">The sequence shown here is derived from an EMBL/GenBank/DDBJ whole genome shotgun (WGS) entry which is preliminary data.</text>
</comment>
<feature type="region of interest" description="Disordered" evidence="1">
    <location>
        <begin position="1"/>
        <end position="20"/>
    </location>
</feature>
<dbReference type="Proteomes" id="UP000295431">
    <property type="component" value="Unassembled WGS sequence"/>
</dbReference>
<evidence type="ECO:0000313" key="4">
    <source>
        <dbReference type="Proteomes" id="UP000295431"/>
    </source>
</evidence>
<protein>
    <submittedName>
        <fullName evidence="3">DUF397 domain-containing protein</fullName>
    </submittedName>
</protein>
<dbReference type="Pfam" id="PF04149">
    <property type="entry name" value="DUF397"/>
    <property type="match status" value="1"/>
</dbReference>
<dbReference type="EMBL" id="SMJW01000156">
    <property type="protein sequence ID" value="TDC11879.1"/>
    <property type="molecule type" value="Genomic_DNA"/>
</dbReference>
<organism evidence="3 4">
    <name type="scientific">Actinomadura bangladeshensis</name>
    <dbReference type="NCBI Taxonomy" id="453573"/>
    <lineage>
        <taxon>Bacteria</taxon>
        <taxon>Bacillati</taxon>
        <taxon>Actinomycetota</taxon>
        <taxon>Actinomycetes</taxon>
        <taxon>Streptosporangiales</taxon>
        <taxon>Thermomonosporaceae</taxon>
        <taxon>Actinomadura</taxon>
    </lineage>
</organism>
<accession>A0A4R4NRD3</accession>
<dbReference type="OrthoDB" id="3431580at2"/>
<sequence length="73" mass="7901">MSMPDNTSRARWQKSSRSGSGNCVEIAVLDMSIAVRDSKASDAGHLTFLPEVWAAFTTRAKAGRYDRDAHGSA</sequence>
<feature type="domain" description="DUF397" evidence="2">
    <location>
        <begin position="10"/>
        <end position="61"/>
    </location>
</feature>
<keyword evidence="4" id="KW-1185">Reference proteome</keyword>
<proteinExistence type="predicted"/>
<gene>
    <name evidence="3" type="ORF">E1284_26240</name>
</gene>
<dbReference type="InterPro" id="IPR007278">
    <property type="entry name" value="DUF397"/>
</dbReference>
<evidence type="ECO:0000313" key="3">
    <source>
        <dbReference type="EMBL" id="TDC11879.1"/>
    </source>
</evidence>
<evidence type="ECO:0000256" key="1">
    <source>
        <dbReference type="SAM" id="MobiDB-lite"/>
    </source>
</evidence>
<evidence type="ECO:0000259" key="2">
    <source>
        <dbReference type="Pfam" id="PF04149"/>
    </source>
</evidence>
<dbReference type="AlphaFoldDB" id="A0A4R4NRD3"/>